<dbReference type="InterPro" id="IPR036388">
    <property type="entry name" value="WH-like_DNA-bd_sf"/>
</dbReference>
<dbReference type="InterPro" id="IPR013249">
    <property type="entry name" value="RNA_pol_sigma70_r4_t2"/>
</dbReference>
<dbReference type="Proteomes" id="UP000669060">
    <property type="component" value="Unassembled WGS sequence"/>
</dbReference>
<dbReference type="InterPro" id="IPR013325">
    <property type="entry name" value="RNA_pol_sigma_r2"/>
</dbReference>
<dbReference type="RefSeq" id="WP_208315282.1">
    <property type="nucleotide sequence ID" value="NZ_JAELYA010000007.1"/>
</dbReference>
<evidence type="ECO:0000313" key="8">
    <source>
        <dbReference type="Proteomes" id="UP000669060"/>
    </source>
</evidence>
<keyword evidence="8" id="KW-1185">Reference proteome</keyword>
<evidence type="ECO:0000256" key="4">
    <source>
        <dbReference type="ARBA" id="ARBA00023163"/>
    </source>
</evidence>
<dbReference type="Pfam" id="PF04542">
    <property type="entry name" value="Sigma70_r2"/>
    <property type="match status" value="1"/>
</dbReference>
<dbReference type="SUPFAM" id="SSF88946">
    <property type="entry name" value="Sigma2 domain of RNA polymerase sigma factors"/>
    <property type="match status" value="1"/>
</dbReference>
<dbReference type="SUPFAM" id="SSF88659">
    <property type="entry name" value="Sigma3 and sigma4 domains of RNA polymerase sigma factors"/>
    <property type="match status" value="1"/>
</dbReference>
<dbReference type="InterPro" id="IPR013324">
    <property type="entry name" value="RNA_pol_sigma_r3/r4-like"/>
</dbReference>
<dbReference type="Pfam" id="PF08281">
    <property type="entry name" value="Sigma70_r4_2"/>
    <property type="match status" value="1"/>
</dbReference>
<dbReference type="NCBIfam" id="TIGR02937">
    <property type="entry name" value="sigma70-ECF"/>
    <property type="match status" value="1"/>
</dbReference>
<dbReference type="InterPro" id="IPR014284">
    <property type="entry name" value="RNA_pol_sigma-70_dom"/>
</dbReference>
<evidence type="ECO:0000313" key="7">
    <source>
        <dbReference type="EMBL" id="MBO3277090.1"/>
    </source>
</evidence>
<evidence type="ECO:0000259" key="5">
    <source>
        <dbReference type="Pfam" id="PF04542"/>
    </source>
</evidence>
<evidence type="ECO:0000256" key="3">
    <source>
        <dbReference type="ARBA" id="ARBA00023082"/>
    </source>
</evidence>
<comment type="similarity">
    <text evidence="1">Belongs to the sigma-70 factor family. ECF subfamily.</text>
</comment>
<dbReference type="InterPro" id="IPR007627">
    <property type="entry name" value="RNA_pol_sigma70_r2"/>
</dbReference>
<evidence type="ECO:0000256" key="2">
    <source>
        <dbReference type="ARBA" id="ARBA00023015"/>
    </source>
</evidence>
<feature type="domain" description="RNA polymerase sigma-70 region 2" evidence="5">
    <location>
        <begin position="17"/>
        <end position="80"/>
    </location>
</feature>
<comment type="caution">
    <text evidence="7">The sequence shown here is derived from an EMBL/GenBank/DDBJ whole genome shotgun (WGS) entry which is preliminary data.</text>
</comment>
<sequence length="175" mass="20218">MKRPTTLSPQYALISDLYQQHQPWLLGWLYRRLGNRDTAADLSQDSFVRLLGKPEIPAERPPRSFLALIARGLLIDFYRHSALERSYLEYLAQQPEELADDPQEQQIRLEQLRAIDRQLDGLSGRAKRAFLLHRLEGLSQQQIAIQLGVSPTRVQQYLAQALRHCYAARFEAGHD</sequence>
<keyword evidence="4" id="KW-0804">Transcription</keyword>
<name>A0ABS3TTU9_9PSED</name>
<gene>
    <name evidence="7" type="ORF">JFY56_17865</name>
</gene>
<dbReference type="PANTHER" id="PTHR43133">
    <property type="entry name" value="RNA POLYMERASE ECF-TYPE SIGMA FACTO"/>
    <property type="match status" value="1"/>
</dbReference>
<proteinExistence type="inferred from homology"/>
<keyword evidence="3" id="KW-0731">Sigma factor</keyword>
<evidence type="ECO:0000256" key="1">
    <source>
        <dbReference type="ARBA" id="ARBA00010641"/>
    </source>
</evidence>
<dbReference type="InterPro" id="IPR039425">
    <property type="entry name" value="RNA_pol_sigma-70-like"/>
</dbReference>
<evidence type="ECO:0000259" key="6">
    <source>
        <dbReference type="Pfam" id="PF08281"/>
    </source>
</evidence>
<accession>A0ABS3TTU9</accession>
<feature type="domain" description="RNA polymerase sigma factor 70 region 4 type 2" evidence="6">
    <location>
        <begin position="113"/>
        <end position="165"/>
    </location>
</feature>
<keyword evidence="2" id="KW-0805">Transcription regulation</keyword>
<dbReference type="Gene3D" id="1.10.1740.10">
    <property type="match status" value="1"/>
</dbReference>
<reference evidence="7 8" key="1">
    <citation type="submission" date="2020-12" db="EMBL/GenBank/DDBJ databases">
        <title>Pseudomonas schmalbachii sp. nov. isolated from millipede gut.</title>
        <authorList>
            <person name="Shelomi M."/>
        </authorList>
    </citation>
    <scope>NUCLEOTIDE SEQUENCE [LARGE SCALE GENOMIC DNA]</scope>
    <source>
        <strain evidence="7 8">Milli4</strain>
    </source>
</reference>
<dbReference type="EMBL" id="JAELYA010000007">
    <property type="protein sequence ID" value="MBO3277090.1"/>
    <property type="molecule type" value="Genomic_DNA"/>
</dbReference>
<dbReference type="Gene3D" id="1.10.10.10">
    <property type="entry name" value="Winged helix-like DNA-binding domain superfamily/Winged helix DNA-binding domain"/>
    <property type="match status" value="1"/>
</dbReference>
<organism evidence="7 8">
    <name type="scientific">Pseudomonas schmalbachii</name>
    <dbReference type="NCBI Taxonomy" id="2816993"/>
    <lineage>
        <taxon>Bacteria</taxon>
        <taxon>Pseudomonadati</taxon>
        <taxon>Pseudomonadota</taxon>
        <taxon>Gammaproteobacteria</taxon>
        <taxon>Pseudomonadales</taxon>
        <taxon>Pseudomonadaceae</taxon>
        <taxon>Pseudomonas</taxon>
    </lineage>
</organism>
<protein>
    <submittedName>
        <fullName evidence="7">Sigma-70 family RNA polymerase sigma factor</fullName>
    </submittedName>
</protein>
<dbReference type="PANTHER" id="PTHR43133:SF63">
    <property type="entry name" value="RNA POLYMERASE SIGMA FACTOR FECI-RELATED"/>
    <property type="match status" value="1"/>
</dbReference>